<accession>A0AC61N7W1</accession>
<proteinExistence type="predicted"/>
<evidence type="ECO:0000313" key="1">
    <source>
        <dbReference type="EMBL" id="QQK08258.1"/>
    </source>
</evidence>
<keyword evidence="2" id="KW-1185">Reference proteome</keyword>
<name>A0AC61N7W1_9FIRM</name>
<protein>
    <submittedName>
        <fullName evidence="1">YitT family protein</fullName>
    </submittedName>
</protein>
<dbReference type="EMBL" id="CP066744">
    <property type="protein sequence ID" value="QQK08258.1"/>
    <property type="molecule type" value="Genomic_DNA"/>
</dbReference>
<reference evidence="1 2" key="1">
    <citation type="journal article" date="2022" name="Int. J. Syst. Evol. Microbiol.">
        <title>Miniphocaeibacter halophilus sp. nov., an ammonium-tolerant acetate-producing bacterium isolated from a biogas system.</title>
        <authorList>
            <person name="Schnurer A."/>
            <person name="Singh A."/>
            <person name="Bi S."/>
            <person name="Qiao W."/>
            <person name="Westerholm M."/>
        </authorList>
    </citation>
    <scope>NUCLEOTIDE SEQUENCE [LARGE SCALE GENOMIC DNA]</scope>
    <source>
        <strain evidence="1 2">AMB_01</strain>
    </source>
</reference>
<organism evidence="1 2">
    <name type="scientific">Miniphocaeibacter halophilus</name>
    <dbReference type="NCBI Taxonomy" id="2931922"/>
    <lineage>
        <taxon>Bacteria</taxon>
        <taxon>Bacillati</taxon>
        <taxon>Bacillota</taxon>
        <taxon>Tissierellia</taxon>
        <taxon>Tissierellales</taxon>
        <taxon>Peptoniphilaceae</taxon>
        <taxon>Miniphocaeibacter</taxon>
    </lineage>
</organism>
<evidence type="ECO:0000313" key="2">
    <source>
        <dbReference type="Proteomes" id="UP000595814"/>
    </source>
</evidence>
<dbReference type="Proteomes" id="UP000595814">
    <property type="component" value="Chromosome"/>
</dbReference>
<gene>
    <name evidence="1" type="ORF">JFY71_01585</name>
</gene>
<sequence length="298" mass="32856">MNSKSEEDAFRISNYLGNKMEISKRMGAILLGDFICAFAMTFFFQQKGLLSGGLGGIGLLLKILYNIPTGITILVLNIPLVILGYIFLNKIFTTYAMISALVLSGILLIFENFKNPFILEDAFLVSVIGGAINGIGMGILFRYGACQGGLDILAAIFKKKLNMNIGNALLGMNMFIVLIASYIFSLDKGLYTIVSMVVGYTLLDRIQMGFGERKQIFIISKEYDGITEDIIKYVHRGVTYLEGAGAYSETGYKIIYTVVGTRQIAALKQIVEKRDKNAFMTISDTYEVKGKGFTTAEI</sequence>